<name>A0A8T2VP81_CERRI</name>
<evidence type="ECO:0000313" key="2">
    <source>
        <dbReference type="Proteomes" id="UP000825935"/>
    </source>
</evidence>
<organism evidence="1 2">
    <name type="scientific">Ceratopteris richardii</name>
    <name type="common">Triangle waterfern</name>
    <dbReference type="NCBI Taxonomy" id="49495"/>
    <lineage>
        <taxon>Eukaryota</taxon>
        <taxon>Viridiplantae</taxon>
        <taxon>Streptophyta</taxon>
        <taxon>Embryophyta</taxon>
        <taxon>Tracheophyta</taxon>
        <taxon>Polypodiopsida</taxon>
        <taxon>Polypodiidae</taxon>
        <taxon>Polypodiales</taxon>
        <taxon>Pteridineae</taxon>
        <taxon>Pteridaceae</taxon>
        <taxon>Parkerioideae</taxon>
        <taxon>Ceratopteris</taxon>
    </lineage>
</organism>
<comment type="caution">
    <text evidence="1">The sequence shown here is derived from an EMBL/GenBank/DDBJ whole genome shotgun (WGS) entry which is preliminary data.</text>
</comment>
<protein>
    <submittedName>
        <fullName evidence="1">Uncharacterized protein</fullName>
    </submittedName>
</protein>
<dbReference type="Proteomes" id="UP000825935">
    <property type="component" value="Chromosome 1"/>
</dbReference>
<dbReference type="EMBL" id="CM035406">
    <property type="protein sequence ID" value="KAH7447344.1"/>
    <property type="molecule type" value="Genomic_DNA"/>
</dbReference>
<sequence>MHHTKVYAFVFLIKKLTRLVSCSEEKRFRTSYSHFSQLAFHFHTLYAFLLKSFYRYFNSEINTVFTCKTSHAGPTRHLMQVQLGDLNSHGQYGNTTMRLIGTQFAILKRMLDISCSHFLHPVFHCRTYIRCI</sequence>
<accession>A0A8T2VP81</accession>
<evidence type="ECO:0000313" key="1">
    <source>
        <dbReference type="EMBL" id="KAH7447345.1"/>
    </source>
</evidence>
<proteinExistence type="predicted"/>
<dbReference type="AlphaFoldDB" id="A0A8T2VP81"/>
<keyword evidence="2" id="KW-1185">Reference proteome</keyword>
<gene>
    <name evidence="1" type="ORF">KP509_01G102300</name>
</gene>
<dbReference type="EMBL" id="CM035406">
    <property type="protein sequence ID" value="KAH7447345.1"/>
    <property type="molecule type" value="Genomic_DNA"/>
</dbReference>
<reference evidence="1" key="1">
    <citation type="submission" date="2021-08" db="EMBL/GenBank/DDBJ databases">
        <title>WGS assembly of Ceratopteris richardii.</title>
        <authorList>
            <person name="Marchant D.B."/>
            <person name="Chen G."/>
            <person name="Jenkins J."/>
            <person name="Shu S."/>
            <person name="Leebens-Mack J."/>
            <person name="Grimwood J."/>
            <person name="Schmutz J."/>
            <person name="Soltis P."/>
            <person name="Soltis D."/>
            <person name="Chen Z.-H."/>
        </authorList>
    </citation>
    <scope>NUCLEOTIDE SEQUENCE</scope>
    <source>
        <strain evidence="1">Whitten #5841</strain>
        <tissue evidence="1">Leaf</tissue>
    </source>
</reference>